<evidence type="ECO:0000313" key="3">
    <source>
        <dbReference type="Proteomes" id="UP000595847"/>
    </source>
</evidence>
<dbReference type="EMBL" id="CP066308">
    <property type="protein sequence ID" value="QQE72964.1"/>
    <property type="molecule type" value="Genomic_DNA"/>
</dbReference>
<sequence length="77" mass="8921">MKRVTFASLEELKVHCQEHELSLVIEYQDEVKKQRQVVLAGERLTDADTYLGMPGAMAYYRRDGVFYEVIPAWQRGG</sequence>
<protein>
    <submittedName>
        <fullName evidence="1">Uncharacterized protein</fullName>
    </submittedName>
</protein>
<evidence type="ECO:0000313" key="2">
    <source>
        <dbReference type="EMBL" id="QUO40042.1"/>
    </source>
</evidence>
<proteinExistence type="predicted"/>
<accession>A0A7T5EHZ1</accession>
<reference evidence="1 3" key="1">
    <citation type="submission" date="2020-12" db="EMBL/GenBank/DDBJ databases">
        <title>strain FJAT-54423T represents a novel species of the genus Brevibacillus.</title>
        <authorList>
            <person name="Tang R."/>
        </authorList>
    </citation>
    <scope>NUCLEOTIDE SEQUENCE [LARGE SCALE GENOMIC DNA]</scope>
    <source>
        <strain evidence="1 3">FJAT-54423</strain>
    </source>
</reference>
<dbReference type="EMBL" id="CP073708">
    <property type="protein sequence ID" value="QUO40042.1"/>
    <property type="molecule type" value="Genomic_DNA"/>
</dbReference>
<dbReference type="Proteomes" id="UP000677234">
    <property type="component" value="Chromosome"/>
</dbReference>
<dbReference type="RefSeq" id="WP_198826596.1">
    <property type="nucleotide sequence ID" value="NZ_CP066308.1"/>
</dbReference>
<keyword evidence="4" id="KW-1185">Reference proteome</keyword>
<dbReference type="Proteomes" id="UP000595847">
    <property type="component" value="Chromosome"/>
</dbReference>
<dbReference type="KEGG" id="bcop:JD108_13575"/>
<evidence type="ECO:0000313" key="1">
    <source>
        <dbReference type="EMBL" id="QQE72964.1"/>
    </source>
</evidence>
<dbReference type="AlphaFoldDB" id="A0A7T5EHZ1"/>
<reference evidence="2" key="2">
    <citation type="submission" date="2021-04" db="EMBL/GenBank/DDBJ databases">
        <title>Brevibacillus composti FJAT-54423, complete genome.</title>
        <authorList>
            <person name="Tang R."/>
        </authorList>
    </citation>
    <scope>NUCLEOTIDE SEQUENCE</scope>
    <source>
        <strain evidence="2">FJAT-54424</strain>
    </source>
</reference>
<name>A0A7T5EHZ1_9BACL</name>
<gene>
    <name evidence="1" type="ORF">JD108_13575</name>
    <name evidence="2" type="ORF">KDJ56_13520</name>
</gene>
<organism evidence="1 3">
    <name type="scientific">Brevibacillus composti</name>
    <dbReference type="NCBI Taxonomy" id="2796470"/>
    <lineage>
        <taxon>Bacteria</taxon>
        <taxon>Bacillati</taxon>
        <taxon>Bacillota</taxon>
        <taxon>Bacilli</taxon>
        <taxon>Bacillales</taxon>
        <taxon>Paenibacillaceae</taxon>
        <taxon>Brevibacillus</taxon>
    </lineage>
</organism>
<evidence type="ECO:0000313" key="4">
    <source>
        <dbReference type="Proteomes" id="UP000677234"/>
    </source>
</evidence>